<accession>A0A2V1IU39</accession>
<keyword evidence="6" id="KW-0998">Cell outer membrane</keyword>
<sequence>MLSALSLASCNGVMYDEEGDCDPHYKARFIFDMNMLYADAFSKEVNAVTLYLIDPATGDIVWQKSERGDRLRQDGYLMDLDVAPGSYQLLAWCGEGRDEHFTIPADASHHTQLTCRLNREYDPVTGTALSRKDLKRLYHGKTDVKIFPEEEGTYIYNVELVKNTNDVNIVLQHLSGEIVKEGYTFTITDANGSLDWDNSIMPDEEITYQPWQVLAGTAGIEYPEADDVPVITTMSACVANLTVSRLMADRSNDMRVKIYNPAGEKIVDIPLIQYALLVRGRYEHSMTEQEYLDRQNKYDLVFFIDEGNRWADSYIYINSWMVVRQSSDL</sequence>
<keyword evidence="5" id="KW-0564">Palmitate</keyword>
<keyword evidence="7" id="KW-0449">Lipoprotein</keyword>
<keyword evidence="3" id="KW-0732">Signal</keyword>
<protein>
    <recommendedName>
        <fullName evidence="10">FimB/Mfa2 family fimbrial subunit</fullName>
    </recommendedName>
</protein>
<dbReference type="InterPro" id="IPR014941">
    <property type="entry name" value="FimB/Mfa2/Mfa3"/>
</dbReference>
<dbReference type="GO" id="GO:0009279">
    <property type="term" value="C:cell outer membrane"/>
    <property type="evidence" value="ECO:0007669"/>
    <property type="project" value="UniProtKB-SubCell"/>
</dbReference>
<dbReference type="Proteomes" id="UP000244905">
    <property type="component" value="Unassembled WGS sequence"/>
</dbReference>
<comment type="similarity">
    <text evidence="2">Belongs to the bacteroidetes fimbrillin superfamily. FimB/Mfa2 family.</text>
</comment>
<evidence type="ECO:0008006" key="10">
    <source>
        <dbReference type="Google" id="ProtNLM"/>
    </source>
</evidence>
<evidence type="ECO:0000256" key="7">
    <source>
        <dbReference type="ARBA" id="ARBA00023288"/>
    </source>
</evidence>
<evidence type="ECO:0000256" key="3">
    <source>
        <dbReference type="ARBA" id="ARBA00022729"/>
    </source>
</evidence>
<dbReference type="Gene3D" id="2.60.40.2090">
    <property type="match status" value="1"/>
</dbReference>
<evidence type="ECO:0000313" key="9">
    <source>
        <dbReference type="Proteomes" id="UP000244905"/>
    </source>
</evidence>
<reference evidence="9" key="1">
    <citation type="submission" date="2018-02" db="EMBL/GenBank/DDBJ databases">
        <authorList>
            <person name="Clavel T."/>
            <person name="Strowig T."/>
        </authorList>
    </citation>
    <scope>NUCLEOTIDE SEQUENCE [LARGE SCALE GENOMIC DNA]</scope>
    <source>
        <strain evidence="9">DSM 103720</strain>
    </source>
</reference>
<evidence type="ECO:0000256" key="5">
    <source>
        <dbReference type="ARBA" id="ARBA00023139"/>
    </source>
</evidence>
<organism evidence="8 9">
    <name type="scientific">Duncaniella muris</name>
    <dbReference type="NCBI Taxonomy" id="2094150"/>
    <lineage>
        <taxon>Bacteria</taxon>
        <taxon>Pseudomonadati</taxon>
        <taxon>Bacteroidota</taxon>
        <taxon>Bacteroidia</taxon>
        <taxon>Bacteroidales</taxon>
        <taxon>Muribaculaceae</taxon>
        <taxon>Duncaniella</taxon>
    </lineage>
</organism>
<dbReference type="Gene3D" id="2.60.40.2100">
    <property type="match status" value="1"/>
</dbReference>
<evidence type="ECO:0000256" key="1">
    <source>
        <dbReference type="ARBA" id="ARBA00004442"/>
    </source>
</evidence>
<evidence type="ECO:0000313" key="8">
    <source>
        <dbReference type="EMBL" id="PWB04489.1"/>
    </source>
</evidence>
<name>A0A2V1IU39_9BACT</name>
<comment type="caution">
    <text evidence="8">The sequence shown here is derived from an EMBL/GenBank/DDBJ whole genome shotgun (WGS) entry which is preliminary data.</text>
</comment>
<evidence type="ECO:0000256" key="2">
    <source>
        <dbReference type="ARBA" id="ARBA00007248"/>
    </source>
</evidence>
<keyword evidence="4" id="KW-0472">Membrane</keyword>
<dbReference type="EMBL" id="PUEC01000001">
    <property type="protein sequence ID" value="PWB04489.1"/>
    <property type="molecule type" value="Genomic_DNA"/>
</dbReference>
<gene>
    <name evidence="8" type="ORF">C5O23_00410</name>
</gene>
<evidence type="ECO:0000256" key="4">
    <source>
        <dbReference type="ARBA" id="ARBA00023136"/>
    </source>
</evidence>
<dbReference type="Pfam" id="PF08842">
    <property type="entry name" value="Mfa2"/>
    <property type="match status" value="1"/>
</dbReference>
<comment type="subcellular location">
    <subcellularLocation>
        <location evidence="1">Cell outer membrane</location>
    </subcellularLocation>
</comment>
<proteinExistence type="inferred from homology"/>
<evidence type="ECO:0000256" key="6">
    <source>
        <dbReference type="ARBA" id="ARBA00023237"/>
    </source>
</evidence>
<keyword evidence="9" id="KW-1185">Reference proteome</keyword>
<dbReference type="AlphaFoldDB" id="A0A2V1IU39"/>